<feature type="region of interest" description="Disordered" evidence="1">
    <location>
        <begin position="1"/>
        <end position="163"/>
    </location>
</feature>
<keyword evidence="2" id="KW-0812">Transmembrane</keyword>
<name>A0A0P8XQA5_DROAN</name>
<dbReference type="EMBL" id="CH902619">
    <property type="protein sequence ID" value="KPU76783.1"/>
    <property type="molecule type" value="Genomic_DNA"/>
</dbReference>
<accession>A0A0P8XQA5</accession>
<evidence type="ECO:0000256" key="1">
    <source>
        <dbReference type="SAM" id="MobiDB-lite"/>
    </source>
</evidence>
<dbReference type="InParanoid" id="A0A0P8XQA5"/>
<evidence type="ECO:0000313" key="4">
    <source>
        <dbReference type="Proteomes" id="UP000007801"/>
    </source>
</evidence>
<dbReference type="Proteomes" id="UP000007801">
    <property type="component" value="Unassembled WGS sequence"/>
</dbReference>
<sequence>MDDSRKGQEDDDVEAGRRLNRDVSEEALVEREERVWVEVPPKPKPTYVSQGTGTSDDPFPRRKKKKVRPLPPGKKIPMTPETSLDSMDVYQPPGMPPSSLSSGKSEDKPRKTASISDEVEIRRDTYSMHDIIEERKDSQDKSIRRSTVDSNQEERGTLFRSSSHGLRASTESLNLDTEGWVAGVTGFISTAMAIVMIILISWFIIKQLDLIMWIVTLMARAFEEALSIFNLDKQTNLFDSEREAIVRGRESPD</sequence>
<evidence type="ECO:0000256" key="2">
    <source>
        <dbReference type="SAM" id="Phobius"/>
    </source>
</evidence>
<protein>
    <submittedName>
        <fullName evidence="3">Uncharacterized protein</fullName>
    </submittedName>
</protein>
<organism evidence="3 4">
    <name type="scientific">Drosophila ananassae</name>
    <name type="common">Fruit fly</name>
    <dbReference type="NCBI Taxonomy" id="7217"/>
    <lineage>
        <taxon>Eukaryota</taxon>
        <taxon>Metazoa</taxon>
        <taxon>Ecdysozoa</taxon>
        <taxon>Arthropoda</taxon>
        <taxon>Hexapoda</taxon>
        <taxon>Insecta</taxon>
        <taxon>Pterygota</taxon>
        <taxon>Neoptera</taxon>
        <taxon>Endopterygota</taxon>
        <taxon>Diptera</taxon>
        <taxon>Brachycera</taxon>
        <taxon>Muscomorpha</taxon>
        <taxon>Ephydroidea</taxon>
        <taxon>Drosophilidae</taxon>
        <taxon>Drosophila</taxon>
        <taxon>Sophophora</taxon>
    </lineage>
</organism>
<feature type="compositionally biased region" description="Basic and acidic residues" evidence="1">
    <location>
        <begin position="119"/>
        <end position="157"/>
    </location>
</feature>
<feature type="transmembrane region" description="Helical" evidence="2">
    <location>
        <begin position="180"/>
        <end position="205"/>
    </location>
</feature>
<evidence type="ECO:0000313" key="3">
    <source>
        <dbReference type="EMBL" id="KPU76783.1"/>
    </source>
</evidence>
<keyword evidence="4" id="KW-1185">Reference proteome</keyword>
<keyword evidence="2" id="KW-1133">Transmembrane helix</keyword>
<proteinExistence type="predicted"/>
<gene>
    <name evidence="3" type="primary">Dana\GF27508</name>
    <name evidence="3" type="ORF">GF27508</name>
</gene>
<keyword evidence="2" id="KW-0472">Membrane</keyword>
<dbReference type="AlphaFoldDB" id="A0A0P8XQA5"/>
<dbReference type="KEGG" id="dan:26514917"/>
<feature type="compositionally biased region" description="Basic and acidic residues" evidence="1">
    <location>
        <begin position="1"/>
        <end position="36"/>
    </location>
</feature>
<reference evidence="3 4" key="1">
    <citation type="journal article" date="2007" name="Nature">
        <title>Evolution of genes and genomes on the Drosophila phylogeny.</title>
        <authorList>
            <consortium name="Drosophila 12 Genomes Consortium"/>
            <person name="Clark A.G."/>
            <person name="Eisen M.B."/>
            <person name="Smith D.R."/>
            <person name="Bergman C.M."/>
            <person name="Oliver B."/>
            <person name="Markow T.A."/>
            <person name="Kaufman T.C."/>
            <person name="Kellis M."/>
            <person name="Gelbart W."/>
            <person name="Iyer V.N."/>
            <person name="Pollard D.A."/>
            <person name="Sackton T.B."/>
            <person name="Larracuente A.M."/>
            <person name="Singh N.D."/>
            <person name="Abad J.P."/>
            <person name="Abt D.N."/>
            <person name="Adryan B."/>
            <person name="Aguade M."/>
            <person name="Akashi H."/>
            <person name="Anderson W.W."/>
            <person name="Aquadro C.F."/>
            <person name="Ardell D.H."/>
            <person name="Arguello R."/>
            <person name="Artieri C.G."/>
            <person name="Barbash D.A."/>
            <person name="Barker D."/>
            <person name="Barsanti P."/>
            <person name="Batterham P."/>
            <person name="Batzoglou S."/>
            <person name="Begun D."/>
            <person name="Bhutkar A."/>
            <person name="Blanco E."/>
            <person name="Bosak S.A."/>
            <person name="Bradley R.K."/>
            <person name="Brand A.D."/>
            <person name="Brent M.R."/>
            <person name="Brooks A.N."/>
            <person name="Brown R.H."/>
            <person name="Butlin R.K."/>
            <person name="Caggese C."/>
            <person name="Calvi B.R."/>
            <person name="Bernardo de Carvalho A."/>
            <person name="Caspi A."/>
            <person name="Castrezana S."/>
            <person name="Celniker S.E."/>
            <person name="Chang J.L."/>
            <person name="Chapple C."/>
            <person name="Chatterji S."/>
            <person name="Chinwalla A."/>
            <person name="Civetta A."/>
            <person name="Clifton S.W."/>
            <person name="Comeron J.M."/>
            <person name="Costello J.C."/>
            <person name="Coyne J.A."/>
            <person name="Daub J."/>
            <person name="David R.G."/>
            <person name="Delcher A.L."/>
            <person name="Delehaunty K."/>
            <person name="Do C.B."/>
            <person name="Ebling H."/>
            <person name="Edwards K."/>
            <person name="Eickbush T."/>
            <person name="Evans J.D."/>
            <person name="Filipski A."/>
            <person name="Findeiss S."/>
            <person name="Freyhult E."/>
            <person name="Fulton L."/>
            <person name="Fulton R."/>
            <person name="Garcia A.C."/>
            <person name="Gardiner A."/>
            <person name="Garfield D.A."/>
            <person name="Garvin B.E."/>
            <person name="Gibson G."/>
            <person name="Gilbert D."/>
            <person name="Gnerre S."/>
            <person name="Godfrey J."/>
            <person name="Good R."/>
            <person name="Gotea V."/>
            <person name="Gravely B."/>
            <person name="Greenberg A.J."/>
            <person name="Griffiths-Jones S."/>
            <person name="Gross S."/>
            <person name="Guigo R."/>
            <person name="Gustafson E.A."/>
            <person name="Haerty W."/>
            <person name="Hahn M.W."/>
            <person name="Halligan D.L."/>
            <person name="Halpern A.L."/>
            <person name="Halter G.M."/>
            <person name="Han M.V."/>
            <person name="Heger A."/>
            <person name="Hillier L."/>
            <person name="Hinrichs A.S."/>
            <person name="Holmes I."/>
            <person name="Hoskins R.A."/>
            <person name="Hubisz M.J."/>
            <person name="Hultmark D."/>
            <person name="Huntley M.A."/>
            <person name="Jaffe D.B."/>
            <person name="Jagadeeshan S."/>
            <person name="Jeck W.R."/>
            <person name="Johnson J."/>
            <person name="Jones C.D."/>
            <person name="Jordan W.C."/>
            <person name="Karpen G.H."/>
            <person name="Kataoka E."/>
            <person name="Keightley P.D."/>
            <person name="Kheradpour P."/>
            <person name="Kirkness E.F."/>
            <person name="Koerich L.B."/>
            <person name="Kristiansen K."/>
            <person name="Kudrna D."/>
            <person name="Kulathinal R.J."/>
            <person name="Kumar S."/>
            <person name="Kwok R."/>
            <person name="Lander E."/>
            <person name="Langley C.H."/>
            <person name="Lapoint R."/>
            <person name="Lazzaro B.P."/>
            <person name="Lee S.J."/>
            <person name="Levesque L."/>
            <person name="Li R."/>
            <person name="Lin C.F."/>
            <person name="Lin M.F."/>
            <person name="Lindblad-Toh K."/>
            <person name="Llopart A."/>
            <person name="Long M."/>
            <person name="Low L."/>
            <person name="Lozovsky E."/>
            <person name="Lu J."/>
            <person name="Luo M."/>
            <person name="Machado C.A."/>
            <person name="Makalowski W."/>
            <person name="Marzo M."/>
            <person name="Matsuda M."/>
            <person name="Matzkin L."/>
            <person name="McAllister B."/>
            <person name="McBride C.S."/>
            <person name="McKernan B."/>
            <person name="McKernan K."/>
            <person name="Mendez-Lago M."/>
            <person name="Minx P."/>
            <person name="Mollenhauer M.U."/>
            <person name="Montooth K."/>
            <person name="Mount S.M."/>
            <person name="Mu X."/>
            <person name="Myers E."/>
            <person name="Negre B."/>
            <person name="Newfeld S."/>
            <person name="Nielsen R."/>
            <person name="Noor M.A."/>
            <person name="O'Grady P."/>
            <person name="Pachter L."/>
            <person name="Papaceit M."/>
            <person name="Parisi M.J."/>
            <person name="Parisi M."/>
            <person name="Parts L."/>
            <person name="Pedersen J.S."/>
            <person name="Pesole G."/>
            <person name="Phillippy A.M."/>
            <person name="Ponting C.P."/>
            <person name="Pop M."/>
            <person name="Porcelli D."/>
            <person name="Powell J.R."/>
            <person name="Prohaska S."/>
            <person name="Pruitt K."/>
            <person name="Puig M."/>
            <person name="Quesneville H."/>
            <person name="Ram K.R."/>
            <person name="Rand D."/>
            <person name="Rasmussen M.D."/>
            <person name="Reed L.K."/>
            <person name="Reenan R."/>
            <person name="Reily A."/>
            <person name="Remington K.A."/>
            <person name="Rieger T.T."/>
            <person name="Ritchie M.G."/>
            <person name="Robin C."/>
            <person name="Rogers Y.H."/>
            <person name="Rohde C."/>
            <person name="Rozas J."/>
            <person name="Rubenfield M.J."/>
            <person name="Ruiz A."/>
            <person name="Russo S."/>
            <person name="Salzberg S.L."/>
            <person name="Sanchez-Gracia A."/>
            <person name="Saranga D.J."/>
            <person name="Sato H."/>
            <person name="Schaeffer S.W."/>
            <person name="Schatz M.C."/>
            <person name="Schlenke T."/>
            <person name="Schwartz R."/>
            <person name="Segarra C."/>
            <person name="Singh R.S."/>
            <person name="Sirot L."/>
            <person name="Sirota M."/>
            <person name="Sisneros N.B."/>
            <person name="Smith C.D."/>
            <person name="Smith T.F."/>
            <person name="Spieth J."/>
            <person name="Stage D.E."/>
            <person name="Stark A."/>
            <person name="Stephan W."/>
            <person name="Strausberg R.L."/>
            <person name="Strempel S."/>
            <person name="Sturgill D."/>
            <person name="Sutton G."/>
            <person name="Sutton G.G."/>
            <person name="Tao W."/>
            <person name="Teichmann S."/>
            <person name="Tobari Y.N."/>
            <person name="Tomimura Y."/>
            <person name="Tsolas J.M."/>
            <person name="Valente V.L."/>
            <person name="Venter E."/>
            <person name="Venter J.C."/>
            <person name="Vicario S."/>
            <person name="Vieira F.G."/>
            <person name="Vilella A.J."/>
            <person name="Villasante A."/>
            <person name="Walenz B."/>
            <person name="Wang J."/>
            <person name="Wasserman M."/>
            <person name="Watts T."/>
            <person name="Wilson D."/>
            <person name="Wilson R.K."/>
            <person name="Wing R.A."/>
            <person name="Wolfner M.F."/>
            <person name="Wong A."/>
            <person name="Wong G.K."/>
            <person name="Wu C.I."/>
            <person name="Wu G."/>
            <person name="Yamamoto D."/>
            <person name="Yang H.P."/>
            <person name="Yang S.P."/>
            <person name="Yorke J.A."/>
            <person name="Yoshida K."/>
            <person name="Zdobnov E."/>
            <person name="Zhang P."/>
            <person name="Zhang Y."/>
            <person name="Zimin A.V."/>
            <person name="Baldwin J."/>
            <person name="Abdouelleil A."/>
            <person name="Abdulkadir J."/>
            <person name="Abebe A."/>
            <person name="Abera B."/>
            <person name="Abreu J."/>
            <person name="Acer S.C."/>
            <person name="Aftuck L."/>
            <person name="Alexander A."/>
            <person name="An P."/>
            <person name="Anderson E."/>
            <person name="Anderson S."/>
            <person name="Arachi H."/>
            <person name="Azer M."/>
            <person name="Bachantsang P."/>
            <person name="Barry A."/>
            <person name="Bayul T."/>
            <person name="Berlin A."/>
            <person name="Bessette D."/>
            <person name="Bloom T."/>
            <person name="Blye J."/>
            <person name="Boguslavskiy L."/>
            <person name="Bonnet C."/>
            <person name="Boukhgalter B."/>
            <person name="Bourzgui I."/>
            <person name="Brown A."/>
            <person name="Cahill P."/>
            <person name="Channer S."/>
            <person name="Cheshatsang Y."/>
            <person name="Chuda L."/>
            <person name="Citroen M."/>
            <person name="Collymore A."/>
            <person name="Cooke P."/>
            <person name="Costello M."/>
            <person name="D'Aco K."/>
            <person name="Daza R."/>
            <person name="De Haan G."/>
            <person name="DeGray S."/>
            <person name="DeMaso C."/>
            <person name="Dhargay N."/>
            <person name="Dooley K."/>
            <person name="Dooley E."/>
            <person name="Doricent M."/>
            <person name="Dorje P."/>
            <person name="Dorjee K."/>
            <person name="Dupes A."/>
            <person name="Elong R."/>
            <person name="Falk J."/>
            <person name="Farina A."/>
            <person name="Faro S."/>
            <person name="Ferguson D."/>
            <person name="Fisher S."/>
            <person name="Foley C.D."/>
            <person name="Franke A."/>
            <person name="Friedrich D."/>
            <person name="Gadbois L."/>
            <person name="Gearin G."/>
            <person name="Gearin C.R."/>
            <person name="Giannoukos G."/>
            <person name="Goode T."/>
            <person name="Graham J."/>
            <person name="Grandbois E."/>
            <person name="Grewal S."/>
            <person name="Gyaltsen K."/>
            <person name="Hafez N."/>
            <person name="Hagos B."/>
            <person name="Hall J."/>
            <person name="Henson C."/>
            <person name="Hollinger A."/>
            <person name="Honan T."/>
            <person name="Huard M.D."/>
            <person name="Hughes L."/>
            <person name="Hurhula B."/>
            <person name="Husby M.E."/>
            <person name="Kamat A."/>
            <person name="Kanga B."/>
            <person name="Kashin S."/>
            <person name="Khazanovich D."/>
            <person name="Kisner P."/>
            <person name="Lance K."/>
            <person name="Lara M."/>
            <person name="Lee W."/>
            <person name="Lennon N."/>
            <person name="Letendre F."/>
            <person name="LeVine R."/>
            <person name="Lipovsky A."/>
            <person name="Liu X."/>
            <person name="Liu J."/>
            <person name="Liu S."/>
            <person name="Lokyitsang T."/>
            <person name="Lokyitsang Y."/>
            <person name="Lubonja R."/>
            <person name="Lui A."/>
            <person name="MacDonald P."/>
            <person name="Magnisalis V."/>
            <person name="Maru K."/>
            <person name="Matthews C."/>
            <person name="McCusker W."/>
            <person name="McDonough S."/>
            <person name="Mehta T."/>
            <person name="Meldrim J."/>
            <person name="Meneus L."/>
            <person name="Mihai O."/>
            <person name="Mihalev A."/>
            <person name="Mihova T."/>
            <person name="Mittelman R."/>
            <person name="Mlenga V."/>
            <person name="Montmayeur A."/>
            <person name="Mulrain L."/>
            <person name="Navidi A."/>
            <person name="Naylor J."/>
            <person name="Negash T."/>
            <person name="Nguyen T."/>
            <person name="Nguyen N."/>
            <person name="Nicol R."/>
            <person name="Norbu C."/>
            <person name="Norbu N."/>
            <person name="Novod N."/>
            <person name="O'Neill B."/>
            <person name="Osman S."/>
            <person name="Markiewicz E."/>
            <person name="Oyono O.L."/>
            <person name="Patti C."/>
            <person name="Phunkhang P."/>
            <person name="Pierre F."/>
            <person name="Priest M."/>
            <person name="Raghuraman S."/>
            <person name="Rege F."/>
            <person name="Reyes R."/>
            <person name="Rise C."/>
            <person name="Rogov P."/>
            <person name="Ross K."/>
            <person name="Ryan E."/>
            <person name="Settipalli S."/>
            <person name="Shea T."/>
            <person name="Sherpa N."/>
            <person name="Shi L."/>
            <person name="Shih D."/>
            <person name="Sparrow T."/>
            <person name="Spaulding J."/>
            <person name="Stalker J."/>
            <person name="Stange-Thomann N."/>
            <person name="Stavropoulos S."/>
            <person name="Stone C."/>
            <person name="Strader C."/>
            <person name="Tesfaye S."/>
            <person name="Thomson T."/>
            <person name="Thoulutsang Y."/>
            <person name="Thoulutsang D."/>
            <person name="Topham K."/>
            <person name="Topping I."/>
            <person name="Tsamla T."/>
            <person name="Vassiliev H."/>
            <person name="Vo A."/>
            <person name="Wangchuk T."/>
            <person name="Wangdi T."/>
            <person name="Weiand M."/>
            <person name="Wilkinson J."/>
            <person name="Wilson A."/>
            <person name="Yadav S."/>
            <person name="Young G."/>
            <person name="Yu Q."/>
            <person name="Zembek L."/>
            <person name="Zhong D."/>
            <person name="Zimmer A."/>
            <person name="Zwirko Z."/>
            <person name="Jaffe D.B."/>
            <person name="Alvarez P."/>
            <person name="Brockman W."/>
            <person name="Butler J."/>
            <person name="Chin C."/>
            <person name="Gnerre S."/>
            <person name="Grabherr M."/>
            <person name="Kleber M."/>
            <person name="Mauceli E."/>
            <person name="MacCallum I."/>
        </authorList>
    </citation>
    <scope>NUCLEOTIDE SEQUENCE [LARGE SCALE GENOMIC DNA]</scope>
    <source>
        <strain evidence="4">Tucson 14024-0371.13</strain>
    </source>
</reference>